<comment type="caution">
    <text evidence="1">The sequence shown here is derived from an EMBL/GenBank/DDBJ whole genome shotgun (WGS) entry which is preliminary data.</text>
</comment>
<keyword evidence="2" id="KW-1185">Reference proteome</keyword>
<proteinExistence type="predicted"/>
<dbReference type="EMBL" id="BSYO01000001">
    <property type="protein sequence ID" value="GMG98920.1"/>
    <property type="molecule type" value="Genomic_DNA"/>
</dbReference>
<evidence type="ECO:0000313" key="2">
    <source>
        <dbReference type="Proteomes" id="UP001279734"/>
    </source>
</evidence>
<organism evidence="1 2">
    <name type="scientific">Nepenthes gracilis</name>
    <name type="common">Slender pitcher plant</name>
    <dbReference type="NCBI Taxonomy" id="150966"/>
    <lineage>
        <taxon>Eukaryota</taxon>
        <taxon>Viridiplantae</taxon>
        <taxon>Streptophyta</taxon>
        <taxon>Embryophyta</taxon>
        <taxon>Tracheophyta</taxon>
        <taxon>Spermatophyta</taxon>
        <taxon>Magnoliopsida</taxon>
        <taxon>eudicotyledons</taxon>
        <taxon>Gunneridae</taxon>
        <taxon>Pentapetalae</taxon>
        <taxon>Caryophyllales</taxon>
        <taxon>Nepenthaceae</taxon>
        <taxon>Nepenthes</taxon>
    </lineage>
</organism>
<sequence length="141" mass="15561">MGINSIGYFLGKKAVFLMVDTIGKCIWGSMGLIQVLSDSKGFFYLRFLDMYLQSLYGHLNDECKKPLEAKPLPPDRQRTHLNRRKCSNLPVIDLIKDCHASAGNSFAALADLEFKGVDSTKGNMVAADLAGPSICRVFRAS</sequence>
<gene>
    <name evidence="1" type="ORF">Nepgr_000760</name>
</gene>
<reference evidence="1" key="1">
    <citation type="submission" date="2023-05" db="EMBL/GenBank/DDBJ databases">
        <title>Nepenthes gracilis genome sequencing.</title>
        <authorList>
            <person name="Fukushima K."/>
        </authorList>
    </citation>
    <scope>NUCLEOTIDE SEQUENCE</scope>
    <source>
        <strain evidence="1">SING2019-196</strain>
    </source>
</reference>
<dbReference type="AlphaFoldDB" id="A0AAD3P3R0"/>
<evidence type="ECO:0000313" key="1">
    <source>
        <dbReference type="EMBL" id="GMG98920.1"/>
    </source>
</evidence>
<accession>A0AAD3P3R0</accession>
<dbReference type="Proteomes" id="UP001279734">
    <property type="component" value="Unassembled WGS sequence"/>
</dbReference>
<name>A0AAD3P3R0_NEPGR</name>
<protein>
    <submittedName>
        <fullName evidence="1">Uncharacterized protein</fullName>
    </submittedName>
</protein>